<sequence>MRAVRRCDPAIMNLREPDLRSIILPAFPTLLPGLDVLERGNGEIQVGLDPAHAVVIAGVATEVAEALRGLDGKRAADDIVLAQSEHDEQLRDLMTDLAARGLVTDAGQPEQHPVPKPETGLWSLRARHHHAAMTARRKRTAVAIHGDGRLAVAIAVLLANGGVGHIDIRASGTVLERDLGSGYTEAEIGMPRREAMAQVVHRVGVDTSTTRLYSDRQPELVLLTDAVVPAPEVVEGLVRDGINHLPVRVRDGVGIVGPLVVPGRSSCLRCADLHRAGRDESWPRVASQLAGRVQRPDLGAVQACAALAAAQALRLLSPSDQAPPAWNATLEIDFFDGAIRHRDWPPHSGCGCGAR</sequence>
<dbReference type="PATRIC" id="fig|1238180.3.peg.8054"/>
<dbReference type="Proteomes" id="UP000014137">
    <property type="component" value="Unassembled WGS sequence"/>
</dbReference>
<dbReference type="EMBL" id="ANMG01000102">
    <property type="protein sequence ID" value="EMD22210.1"/>
    <property type="molecule type" value="Genomic_DNA"/>
</dbReference>
<reference evidence="1 2" key="1">
    <citation type="submission" date="2012-10" db="EMBL/GenBank/DDBJ databases">
        <title>Genome assembly of Amycolatopsis azurea DSM 43854.</title>
        <authorList>
            <person name="Khatri I."/>
            <person name="Kaur I."/>
            <person name="Subramanian S."/>
            <person name="Mayilraj S."/>
        </authorList>
    </citation>
    <scope>NUCLEOTIDE SEQUENCE [LARGE SCALE GENOMIC DNA]</scope>
    <source>
        <strain evidence="1 2">DSM 43854</strain>
    </source>
</reference>
<gene>
    <name evidence="1" type="ORF">C791_0323</name>
</gene>
<evidence type="ECO:0000313" key="2">
    <source>
        <dbReference type="Proteomes" id="UP000014137"/>
    </source>
</evidence>
<dbReference type="InterPro" id="IPR035985">
    <property type="entry name" value="Ubiquitin-activating_enz"/>
</dbReference>
<accession>M2PRP6</accession>
<dbReference type="GO" id="GO:0008641">
    <property type="term" value="F:ubiquitin-like modifier activating enzyme activity"/>
    <property type="evidence" value="ECO:0007669"/>
    <property type="project" value="InterPro"/>
</dbReference>
<dbReference type="SUPFAM" id="SSF69572">
    <property type="entry name" value="Activating enzymes of the ubiquitin-like proteins"/>
    <property type="match status" value="1"/>
</dbReference>
<dbReference type="Gene3D" id="3.40.50.720">
    <property type="entry name" value="NAD(P)-binding Rossmann-like Domain"/>
    <property type="match status" value="1"/>
</dbReference>
<name>M2PRP6_9PSEU</name>
<comment type="caution">
    <text evidence="1">The sequence shown here is derived from an EMBL/GenBank/DDBJ whole genome shotgun (WGS) entry which is preliminary data.</text>
</comment>
<evidence type="ECO:0000313" key="1">
    <source>
        <dbReference type="EMBL" id="EMD22210.1"/>
    </source>
</evidence>
<protein>
    <submittedName>
        <fullName evidence="1">UBA/THIF-type NAD/FAD binding protein</fullName>
    </submittedName>
</protein>
<dbReference type="AlphaFoldDB" id="M2PRP6"/>
<organism evidence="1 2">
    <name type="scientific">Amycolatopsis azurea DSM 43854</name>
    <dbReference type="NCBI Taxonomy" id="1238180"/>
    <lineage>
        <taxon>Bacteria</taxon>
        <taxon>Bacillati</taxon>
        <taxon>Actinomycetota</taxon>
        <taxon>Actinomycetes</taxon>
        <taxon>Pseudonocardiales</taxon>
        <taxon>Pseudonocardiaceae</taxon>
        <taxon>Amycolatopsis</taxon>
    </lineage>
</organism>
<proteinExistence type="predicted"/>